<evidence type="ECO:0000313" key="3">
    <source>
        <dbReference type="Proteomes" id="UP001293254"/>
    </source>
</evidence>
<proteinExistence type="predicted"/>
<feature type="compositionally biased region" description="Polar residues" evidence="1">
    <location>
        <begin position="88"/>
        <end position="106"/>
    </location>
</feature>
<sequence>MAPTPNRRNSQQTVNQLQSQIGLNSNMEHQTLPSTILTLAPPSPSIPQSLISQFSPTVQSLQTSPSQVQATTITTPESLTRNFHQDLSPDSSSNPTLLPTHAVNQSGREEDQNSQGNLRARNNLIRLGQYEYIVQPFHVAPHVFNNPPNYTRTIIEFTKENLRWGRIQ</sequence>
<feature type="region of interest" description="Disordered" evidence="1">
    <location>
        <begin position="57"/>
        <end position="117"/>
    </location>
</feature>
<dbReference type="Proteomes" id="UP001293254">
    <property type="component" value="Unassembled WGS sequence"/>
</dbReference>
<keyword evidence="3" id="KW-1185">Reference proteome</keyword>
<dbReference type="EMBL" id="JACGWO010000001">
    <property type="protein sequence ID" value="KAK4438314.1"/>
    <property type="molecule type" value="Genomic_DNA"/>
</dbReference>
<accession>A0AAE1YXL7</accession>
<reference evidence="2" key="2">
    <citation type="journal article" date="2024" name="Plant">
        <title>Genomic evolution and insights into agronomic trait innovations of Sesamum species.</title>
        <authorList>
            <person name="Miao H."/>
            <person name="Wang L."/>
            <person name="Qu L."/>
            <person name="Liu H."/>
            <person name="Sun Y."/>
            <person name="Le M."/>
            <person name="Wang Q."/>
            <person name="Wei S."/>
            <person name="Zheng Y."/>
            <person name="Lin W."/>
            <person name="Duan Y."/>
            <person name="Cao H."/>
            <person name="Xiong S."/>
            <person name="Wang X."/>
            <person name="Wei L."/>
            <person name="Li C."/>
            <person name="Ma Q."/>
            <person name="Ju M."/>
            <person name="Zhao R."/>
            <person name="Li G."/>
            <person name="Mu C."/>
            <person name="Tian Q."/>
            <person name="Mei H."/>
            <person name="Zhang T."/>
            <person name="Gao T."/>
            <person name="Zhang H."/>
        </authorList>
    </citation>
    <scope>NUCLEOTIDE SEQUENCE</scope>
    <source>
        <strain evidence="2">3651</strain>
    </source>
</reference>
<reference evidence="2" key="1">
    <citation type="submission" date="2020-06" db="EMBL/GenBank/DDBJ databases">
        <authorList>
            <person name="Li T."/>
            <person name="Hu X."/>
            <person name="Zhang T."/>
            <person name="Song X."/>
            <person name="Zhang H."/>
            <person name="Dai N."/>
            <person name="Sheng W."/>
            <person name="Hou X."/>
            <person name="Wei L."/>
        </authorList>
    </citation>
    <scope>NUCLEOTIDE SEQUENCE</scope>
    <source>
        <strain evidence="2">3651</strain>
        <tissue evidence="2">Leaf</tissue>
    </source>
</reference>
<protein>
    <submittedName>
        <fullName evidence="2">Uncharacterized protein</fullName>
    </submittedName>
</protein>
<organism evidence="2 3">
    <name type="scientific">Sesamum alatum</name>
    <dbReference type="NCBI Taxonomy" id="300844"/>
    <lineage>
        <taxon>Eukaryota</taxon>
        <taxon>Viridiplantae</taxon>
        <taxon>Streptophyta</taxon>
        <taxon>Embryophyta</taxon>
        <taxon>Tracheophyta</taxon>
        <taxon>Spermatophyta</taxon>
        <taxon>Magnoliopsida</taxon>
        <taxon>eudicotyledons</taxon>
        <taxon>Gunneridae</taxon>
        <taxon>Pentapetalae</taxon>
        <taxon>asterids</taxon>
        <taxon>lamiids</taxon>
        <taxon>Lamiales</taxon>
        <taxon>Pedaliaceae</taxon>
        <taxon>Sesamum</taxon>
    </lineage>
</organism>
<name>A0AAE1YXL7_9LAMI</name>
<feature type="compositionally biased region" description="Polar residues" evidence="1">
    <location>
        <begin position="57"/>
        <end position="82"/>
    </location>
</feature>
<evidence type="ECO:0000313" key="2">
    <source>
        <dbReference type="EMBL" id="KAK4438314.1"/>
    </source>
</evidence>
<dbReference type="AlphaFoldDB" id="A0AAE1YXL7"/>
<evidence type="ECO:0000256" key="1">
    <source>
        <dbReference type="SAM" id="MobiDB-lite"/>
    </source>
</evidence>
<gene>
    <name evidence="2" type="ORF">Salat_0165700</name>
</gene>
<comment type="caution">
    <text evidence="2">The sequence shown here is derived from an EMBL/GenBank/DDBJ whole genome shotgun (WGS) entry which is preliminary data.</text>
</comment>